<reference evidence="3 4" key="1">
    <citation type="submission" date="2018-02" db="EMBL/GenBank/DDBJ databases">
        <title>Jeotgalibacillus proteolyticum sp. nov. a protease producing bacterium isolated from ocean sediments of Laizhou Bay.</title>
        <authorList>
            <person name="Li Y."/>
        </authorList>
    </citation>
    <scope>NUCLEOTIDE SEQUENCE [LARGE SCALE GENOMIC DNA]</scope>
    <source>
        <strain evidence="3 4">22-7</strain>
    </source>
</reference>
<sequence length="274" mass="29797">MKVYLSVDMEGITGLPDYTYVSSNEKNYERGRRIMTREANYVIQAAFDQGATEVLVNDSHSKMNNLLIEELHPDAMLITGDVKPFSMVQGLDASMDAAIFIGYHARAGQKGVMSHAMTWGARNMYINDEPIGELGFNAYVAGFYGVPVVLVAGDDCVAKEADLLLKGVHTAAVKETISRSAVKSLTPVKAGELLTKQTALALQNRAQCSPLAPPENPVLKVEFTNYGEAEWASLMPGAAIIPGTCIVTYQAKTILEAYQAMLVMTELAMRTTFC</sequence>
<feature type="binding site" evidence="2">
    <location>
        <position position="8"/>
    </location>
    <ligand>
        <name>Zn(2+)</name>
        <dbReference type="ChEBI" id="CHEBI:29105"/>
        <label>2</label>
    </ligand>
</feature>
<feature type="binding site" evidence="2">
    <location>
        <position position="8"/>
    </location>
    <ligand>
        <name>Zn(2+)</name>
        <dbReference type="ChEBI" id="CHEBI:29105"/>
        <label>1</label>
    </ligand>
</feature>
<keyword evidence="4" id="KW-1185">Reference proteome</keyword>
<gene>
    <name evidence="3" type="ORF">C4B60_14970</name>
</gene>
<evidence type="ECO:0000256" key="1">
    <source>
        <dbReference type="PIRSR" id="PIRSR015853-1"/>
    </source>
</evidence>
<organism evidence="3 4">
    <name type="scientific">Jeotgalibacillus proteolyticus</name>
    <dbReference type="NCBI Taxonomy" id="2082395"/>
    <lineage>
        <taxon>Bacteria</taxon>
        <taxon>Bacillati</taxon>
        <taxon>Bacillota</taxon>
        <taxon>Bacilli</taxon>
        <taxon>Bacillales</taxon>
        <taxon>Caryophanaceae</taxon>
        <taxon>Jeotgalibacillus</taxon>
    </lineage>
</organism>
<feature type="binding site" evidence="2">
    <location>
        <position position="104"/>
    </location>
    <ligand>
        <name>Zn(2+)</name>
        <dbReference type="ChEBI" id="CHEBI:29105"/>
        <label>2</label>
    </ligand>
</feature>
<keyword evidence="3" id="KW-0378">Hydrolase</keyword>
<protein>
    <submittedName>
        <fullName evidence="3">Aminopeptidase</fullName>
    </submittedName>
</protein>
<dbReference type="EMBL" id="PREZ01000005">
    <property type="protein sequence ID" value="PPA69831.1"/>
    <property type="molecule type" value="Genomic_DNA"/>
</dbReference>
<dbReference type="RefSeq" id="WP_104058824.1">
    <property type="nucleotide sequence ID" value="NZ_PREZ01000005.1"/>
</dbReference>
<comment type="caution">
    <text evidence="3">The sequence shown here is derived from an EMBL/GenBank/DDBJ whole genome shotgun (WGS) entry which is preliminary data.</text>
</comment>
<dbReference type="Gene3D" id="3.30.1360.130">
    <property type="entry name" value="Dipeptide transport protein"/>
    <property type="match status" value="1"/>
</dbReference>
<keyword evidence="3" id="KW-0031">Aminopeptidase</keyword>
<proteinExistence type="predicted"/>
<dbReference type="Pfam" id="PF04951">
    <property type="entry name" value="Peptidase_M55"/>
    <property type="match status" value="1"/>
</dbReference>
<keyword evidence="2" id="KW-0862">Zinc</keyword>
<dbReference type="Proteomes" id="UP000239047">
    <property type="component" value="Unassembled WGS sequence"/>
</dbReference>
<accession>A0A2S5GA84</accession>
<dbReference type="SUPFAM" id="SSF63992">
    <property type="entry name" value="Dipeptide transport protein"/>
    <property type="match status" value="1"/>
</dbReference>
<feature type="binding site" evidence="2">
    <location>
        <position position="10"/>
    </location>
    <ligand>
        <name>Zn(2+)</name>
        <dbReference type="ChEBI" id="CHEBI:29105"/>
        <label>1</label>
    </ligand>
</feature>
<dbReference type="InterPro" id="IPR036177">
    <property type="entry name" value="Peptidase_M55_sf"/>
</dbReference>
<feature type="active site" description="Nucleophile" evidence="1">
    <location>
        <position position="115"/>
    </location>
</feature>
<dbReference type="InterPro" id="IPR027476">
    <property type="entry name" value="DppA_N"/>
</dbReference>
<evidence type="ECO:0000313" key="4">
    <source>
        <dbReference type="Proteomes" id="UP000239047"/>
    </source>
</evidence>
<dbReference type="PIRSF" id="PIRSF015853">
    <property type="entry name" value="Pep_DppA"/>
    <property type="match status" value="1"/>
</dbReference>
<evidence type="ECO:0000313" key="3">
    <source>
        <dbReference type="EMBL" id="PPA69831.1"/>
    </source>
</evidence>
<keyword evidence="2" id="KW-0479">Metal-binding</keyword>
<feature type="binding site" evidence="2">
    <location>
        <position position="60"/>
    </location>
    <ligand>
        <name>Zn(2+)</name>
        <dbReference type="ChEBI" id="CHEBI:29105"/>
        <label>2</label>
    </ligand>
</feature>
<keyword evidence="3" id="KW-0645">Protease</keyword>
<dbReference type="CDD" id="cd08663">
    <property type="entry name" value="DAP_dppA_1"/>
    <property type="match status" value="1"/>
</dbReference>
<dbReference type="GO" id="GO:0004177">
    <property type="term" value="F:aminopeptidase activity"/>
    <property type="evidence" value="ECO:0007669"/>
    <property type="project" value="UniProtKB-KW"/>
</dbReference>
<dbReference type="InterPro" id="IPR007035">
    <property type="entry name" value="Peptidase_M55"/>
</dbReference>
<dbReference type="GO" id="GO:0046872">
    <property type="term" value="F:metal ion binding"/>
    <property type="evidence" value="ECO:0007669"/>
    <property type="project" value="UniProtKB-KW"/>
</dbReference>
<evidence type="ECO:0000256" key="2">
    <source>
        <dbReference type="PIRSR" id="PIRSR015853-2"/>
    </source>
</evidence>
<dbReference type="OrthoDB" id="9785420at2"/>
<name>A0A2S5GA84_9BACL</name>
<feature type="binding site" evidence="2">
    <location>
        <position position="133"/>
    </location>
    <ligand>
        <name>Zn(2+)</name>
        <dbReference type="ChEBI" id="CHEBI:29105"/>
        <label>2</label>
    </ligand>
</feature>
<dbReference type="AlphaFoldDB" id="A0A2S5GA84"/>
<dbReference type="Gene3D" id="3.40.50.10780">
    <property type="entry name" value="Dipeptide transport protein"/>
    <property type="match status" value="1"/>
</dbReference>